<gene>
    <name evidence="2" type="ORF">BRCON_2759</name>
</gene>
<reference evidence="2 3" key="1">
    <citation type="submission" date="2018-05" db="EMBL/GenBank/DDBJ databases">
        <title>A metagenomic window into the 2 km-deep terrestrial subsurface aquifer revealed taxonomically and functionally diverse microbial community comprising novel uncultured bacterial lineages.</title>
        <authorList>
            <person name="Kadnikov V.V."/>
            <person name="Mardanov A.V."/>
            <person name="Beletsky A.V."/>
            <person name="Banks D."/>
            <person name="Pimenov N.V."/>
            <person name="Frank Y.A."/>
            <person name="Karnachuk O.V."/>
            <person name="Ravin N.V."/>
        </authorList>
    </citation>
    <scope>NUCLEOTIDE SEQUENCE [LARGE SCALE GENOMIC DNA]</scope>
    <source>
        <strain evidence="2">BY</strain>
    </source>
</reference>
<keyword evidence="1" id="KW-0812">Transmembrane</keyword>
<dbReference type="AlphaFoldDB" id="A0A2Z4Y8D0"/>
<organism evidence="2 3">
    <name type="scientific">Sumerlaea chitinivorans</name>
    <dbReference type="NCBI Taxonomy" id="2250252"/>
    <lineage>
        <taxon>Bacteria</taxon>
        <taxon>Candidatus Sumerlaeota</taxon>
        <taxon>Candidatus Sumerlaeia</taxon>
        <taxon>Candidatus Sumerlaeales</taxon>
        <taxon>Candidatus Sumerlaeaceae</taxon>
        <taxon>Candidatus Sumerlaea</taxon>
    </lineage>
</organism>
<evidence type="ECO:0000313" key="2">
    <source>
        <dbReference type="EMBL" id="AXA37501.1"/>
    </source>
</evidence>
<proteinExistence type="predicted"/>
<feature type="transmembrane region" description="Helical" evidence="1">
    <location>
        <begin position="57"/>
        <end position="80"/>
    </location>
</feature>
<keyword evidence="1" id="KW-1133">Transmembrane helix</keyword>
<dbReference type="EMBL" id="CP030759">
    <property type="protein sequence ID" value="AXA37501.1"/>
    <property type="molecule type" value="Genomic_DNA"/>
</dbReference>
<dbReference type="KEGG" id="schv:BRCON_2759"/>
<protein>
    <submittedName>
        <fullName evidence="2">Uncharacterized protein</fullName>
    </submittedName>
</protein>
<accession>A0A2Z4Y8D0</accession>
<evidence type="ECO:0000313" key="3">
    <source>
        <dbReference type="Proteomes" id="UP000262583"/>
    </source>
</evidence>
<dbReference type="Proteomes" id="UP000262583">
    <property type="component" value="Chromosome"/>
</dbReference>
<keyword evidence="1" id="KW-0472">Membrane</keyword>
<name>A0A2Z4Y8D0_SUMC1</name>
<evidence type="ECO:0000256" key="1">
    <source>
        <dbReference type="SAM" id="Phobius"/>
    </source>
</evidence>
<sequence>MAQLATRCSAQEIEEYLENQLREEYKSEEESKRLTNGCTAGSIGLLLMVLLPVGWPIFILIFTCLGIYWIGRSLFGFYFYKLRPDVQAKLKAMRYRWRSAGKTRCPICENEFYFTPFESEDTLTCPSCDSDLRHEGNYVWPL</sequence>